<gene>
    <name evidence="1" type="ORF">AVEN_246452_1</name>
</gene>
<evidence type="ECO:0008006" key="3">
    <source>
        <dbReference type="Google" id="ProtNLM"/>
    </source>
</evidence>
<evidence type="ECO:0000313" key="1">
    <source>
        <dbReference type="EMBL" id="GBM29888.1"/>
    </source>
</evidence>
<accession>A0A4Y2ENY7</accession>
<name>A0A4Y2ENY7_ARAVE</name>
<dbReference type="OrthoDB" id="6434402at2759"/>
<reference evidence="1 2" key="1">
    <citation type="journal article" date="2019" name="Sci. Rep.">
        <title>Orb-weaving spider Araneus ventricosus genome elucidates the spidroin gene catalogue.</title>
        <authorList>
            <person name="Kono N."/>
            <person name="Nakamura H."/>
            <person name="Ohtoshi R."/>
            <person name="Moran D.A.P."/>
            <person name="Shinohara A."/>
            <person name="Yoshida Y."/>
            <person name="Fujiwara M."/>
            <person name="Mori M."/>
            <person name="Tomita M."/>
            <person name="Arakawa K."/>
        </authorList>
    </citation>
    <scope>NUCLEOTIDE SEQUENCE [LARGE SCALE GENOMIC DNA]</scope>
</reference>
<dbReference type="Proteomes" id="UP000499080">
    <property type="component" value="Unassembled WGS sequence"/>
</dbReference>
<keyword evidence="2" id="KW-1185">Reference proteome</keyword>
<dbReference type="EMBL" id="BGPR01000647">
    <property type="protein sequence ID" value="GBM29888.1"/>
    <property type="molecule type" value="Genomic_DNA"/>
</dbReference>
<evidence type="ECO:0000313" key="2">
    <source>
        <dbReference type="Proteomes" id="UP000499080"/>
    </source>
</evidence>
<dbReference type="AlphaFoldDB" id="A0A4Y2ENY7"/>
<dbReference type="Gene3D" id="1.10.10.10">
    <property type="entry name" value="Winged helix-like DNA-binding domain superfamily/Winged helix DNA-binding domain"/>
    <property type="match status" value="1"/>
</dbReference>
<comment type="caution">
    <text evidence="1">The sequence shown here is derived from an EMBL/GenBank/DDBJ whole genome shotgun (WGS) entry which is preliminary data.</text>
</comment>
<sequence>MDASKKDKAKKQSKEKTKLRRWILQAVEDVEGNKGATVQDIQKFLDSKKDGISSRPEWKRILKKLLNIGHLMKNDGRYVISKWRMTSGKVTKNSAAHKANKEARRIRILQIIRKYRDNHV</sequence>
<organism evidence="1 2">
    <name type="scientific">Araneus ventricosus</name>
    <name type="common">Orbweaver spider</name>
    <name type="synonym">Epeira ventricosa</name>
    <dbReference type="NCBI Taxonomy" id="182803"/>
    <lineage>
        <taxon>Eukaryota</taxon>
        <taxon>Metazoa</taxon>
        <taxon>Ecdysozoa</taxon>
        <taxon>Arthropoda</taxon>
        <taxon>Chelicerata</taxon>
        <taxon>Arachnida</taxon>
        <taxon>Araneae</taxon>
        <taxon>Araneomorphae</taxon>
        <taxon>Entelegynae</taxon>
        <taxon>Araneoidea</taxon>
        <taxon>Araneidae</taxon>
        <taxon>Araneus</taxon>
    </lineage>
</organism>
<proteinExistence type="predicted"/>
<protein>
    <recommendedName>
        <fullName evidence="3">H15 domain-containing protein</fullName>
    </recommendedName>
</protein>
<dbReference type="InterPro" id="IPR036388">
    <property type="entry name" value="WH-like_DNA-bd_sf"/>
</dbReference>